<protein>
    <submittedName>
        <fullName evidence="1">Monooxygenase</fullName>
    </submittedName>
</protein>
<dbReference type="GO" id="GO:0004497">
    <property type="term" value="F:monooxygenase activity"/>
    <property type="evidence" value="ECO:0007669"/>
    <property type="project" value="UniProtKB-KW"/>
</dbReference>
<reference evidence="1" key="1">
    <citation type="submission" date="2016-04" db="EMBL/GenBank/DDBJ databases">
        <title>Fast-growing isolate from the root nodules of Vavilovia formosa.</title>
        <authorList>
            <person name="Kimeklis A."/>
            <person name="Safronova V."/>
            <person name="Belimov A."/>
            <person name="Andronov E."/>
        </authorList>
    </citation>
    <scope>NUCLEOTIDE SEQUENCE [LARGE SCALE GENOMIC DNA]</scope>
    <source>
        <strain evidence="1">Vaf-46</strain>
    </source>
</reference>
<dbReference type="AlphaFoldDB" id="A0A179BPD4"/>
<dbReference type="eggNOG" id="COG4256">
    <property type="taxonomic scope" value="Bacteria"/>
</dbReference>
<sequence>MMVEKPDNFKHVPLQSEPAAQHRIVESADLFLGTNEIMIRHDGLVYRLKITRQGKLILNK</sequence>
<dbReference type="Gene3D" id="2.10.70.10">
    <property type="entry name" value="Complement Module, domain 1"/>
    <property type="match status" value="1"/>
</dbReference>
<keyword evidence="1" id="KW-0560">Oxidoreductase</keyword>
<accession>A0A179BPD4</accession>
<organism evidence="1">
    <name type="scientific">Rhizobium leguminosarum</name>
    <dbReference type="NCBI Taxonomy" id="384"/>
    <lineage>
        <taxon>Bacteria</taxon>
        <taxon>Pseudomonadati</taxon>
        <taxon>Pseudomonadota</taxon>
        <taxon>Alphaproteobacteria</taxon>
        <taxon>Hyphomicrobiales</taxon>
        <taxon>Rhizobiaceae</taxon>
        <taxon>Rhizobium/Agrobacterium group</taxon>
        <taxon>Rhizobium</taxon>
    </lineage>
</organism>
<keyword evidence="1" id="KW-0503">Monooxygenase</keyword>
<name>A0A179BPD4_RHILE</name>
<evidence type="ECO:0000313" key="1">
    <source>
        <dbReference type="EMBL" id="OAP93616.1"/>
    </source>
</evidence>
<gene>
    <name evidence="1" type="ORF">A4U53_24405</name>
</gene>
<dbReference type="InterPro" id="IPR019600">
    <property type="entry name" value="Hemin_uptake_protein_HemP"/>
</dbReference>
<comment type="caution">
    <text evidence="1">The sequence shown here is derived from an EMBL/GenBank/DDBJ whole genome shotgun (WGS) entry which is preliminary data.</text>
</comment>
<dbReference type="EMBL" id="LWBS01000272">
    <property type="protein sequence ID" value="OAP93616.1"/>
    <property type="molecule type" value="Genomic_DNA"/>
</dbReference>
<dbReference type="Pfam" id="PF10636">
    <property type="entry name" value="hemP"/>
    <property type="match status" value="1"/>
</dbReference>
<proteinExistence type="predicted"/>